<dbReference type="InterPro" id="IPR029063">
    <property type="entry name" value="SAM-dependent_MTases_sf"/>
</dbReference>
<comment type="similarity">
    <text evidence="5">Belongs to the class I-like SAM-binding methyltransferase superfamily. RsmB/NOP family.</text>
</comment>
<evidence type="ECO:0000259" key="6">
    <source>
        <dbReference type="PROSITE" id="PS51686"/>
    </source>
</evidence>
<dbReference type="PROSITE" id="PS51686">
    <property type="entry name" value="SAM_MT_RSMB_NOP"/>
    <property type="match status" value="1"/>
</dbReference>
<feature type="binding site" evidence="5">
    <location>
        <position position="248"/>
    </location>
    <ligand>
        <name>S-adenosyl-L-methionine</name>
        <dbReference type="ChEBI" id="CHEBI:59789"/>
    </ligand>
</feature>
<dbReference type="InterPro" id="IPR049560">
    <property type="entry name" value="MeTrfase_RsmB-F_NOP2_cat"/>
</dbReference>
<evidence type="ECO:0000256" key="5">
    <source>
        <dbReference type="PROSITE-ProRule" id="PRU01023"/>
    </source>
</evidence>
<proteinExistence type="inferred from homology"/>
<protein>
    <submittedName>
        <fullName evidence="7">RsmB/NOP family class I SAM-dependent RNA methyltransferase</fullName>
    </submittedName>
</protein>
<keyword evidence="1 5" id="KW-0489">Methyltransferase</keyword>
<dbReference type="Pfam" id="PF22458">
    <property type="entry name" value="RsmF-B_ferredox"/>
    <property type="match status" value="1"/>
</dbReference>
<dbReference type="PANTHER" id="PTHR22807:SF53">
    <property type="entry name" value="RIBOSOMAL RNA SMALL SUBUNIT METHYLTRANSFERASE B-RELATED"/>
    <property type="match status" value="1"/>
</dbReference>
<evidence type="ECO:0000256" key="2">
    <source>
        <dbReference type="ARBA" id="ARBA00022679"/>
    </source>
</evidence>
<evidence type="ECO:0000256" key="3">
    <source>
        <dbReference type="ARBA" id="ARBA00022691"/>
    </source>
</evidence>
<evidence type="ECO:0000313" key="8">
    <source>
        <dbReference type="Proteomes" id="UP001320702"/>
    </source>
</evidence>
<keyword evidence="4 5" id="KW-0694">RNA-binding</keyword>
<dbReference type="GO" id="GO:0032259">
    <property type="term" value="P:methylation"/>
    <property type="evidence" value="ECO:0007669"/>
    <property type="project" value="UniProtKB-KW"/>
</dbReference>
<dbReference type="PANTHER" id="PTHR22807">
    <property type="entry name" value="NOP2 YEAST -RELATED NOL1/NOP2/FMU SUN DOMAIN-CONTAINING"/>
    <property type="match status" value="1"/>
</dbReference>
<dbReference type="Gene3D" id="3.40.50.150">
    <property type="entry name" value="Vaccinia Virus protein VP39"/>
    <property type="match status" value="1"/>
</dbReference>
<evidence type="ECO:0000256" key="1">
    <source>
        <dbReference type="ARBA" id="ARBA00022603"/>
    </source>
</evidence>
<dbReference type="GO" id="GO:0008168">
    <property type="term" value="F:methyltransferase activity"/>
    <property type="evidence" value="ECO:0007669"/>
    <property type="project" value="UniProtKB-KW"/>
</dbReference>
<keyword evidence="2 5" id="KW-0808">Transferase</keyword>
<organism evidence="7 8">
    <name type="scientific">Paracoccus maritimus</name>
    <dbReference type="NCBI Taxonomy" id="2933292"/>
    <lineage>
        <taxon>Bacteria</taxon>
        <taxon>Pseudomonadati</taxon>
        <taxon>Pseudomonadota</taxon>
        <taxon>Alphaproteobacteria</taxon>
        <taxon>Rhodobacterales</taxon>
        <taxon>Paracoccaceae</taxon>
        <taxon>Paracoccus</taxon>
    </lineage>
</organism>
<evidence type="ECO:0000256" key="4">
    <source>
        <dbReference type="ARBA" id="ARBA00022884"/>
    </source>
</evidence>
<dbReference type="RefSeq" id="WP_260277284.1">
    <property type="nucleotide sequence ID" value="NZ_JANAVZ010000005.1"/>
</dbReference>
<keyword evidence="8" id="KW-1185">Reference proteome</keyword>
<dbReference type="EMBL" id="JANAVZ010000005">
    <property type="protein sequence ID" value="MCT4333413.1"/>
    <property type="molecule type" value="Genomic_DNA"/>
</dbReference>
<feature type="binding site" evidence="5">
    <location>
        <position position="284"/>
    </location>
    <ligand>
        <name>S-adenosyl-L-methionine</name>
        <dbReference type="ChEBI" id="CHEBI:59789"/>
    </ligand>
</feature>
<reference evidence="7 8" key="1">
    <citation type="submission" date="2022-04" db="EMBL/GenBank/DDBJ databases">
        <title>Paracoccus sp. YLB-12 draft genome sequence.</title>
        <authorList>
            <person name="Yu L."/>
        </authorList>
    </citation>
    <scope>NUCLEOTIDE SEQUENCE [LARGE SCALE GENOMIC DNA]</scope>
    <source>
        <strain evidence="7 8">YLB-12</strain>
    </source>
</reference>
<keyword evidence="3 5" id="KW-0949">S-adenosyl-L-methionine</keyword>
<dbReference type="InterPro" id="IPR001678">
    <property type="entry name" value="MeTrfase_RsmB-F_NOP2_dom"/>
</dbReference>
<feature type="domain" description="SAM-dependent MTase RsmB/NOP-type" evidence="6">
    <location>
        <begin position="134"/>
        <end position="384"/>
    </location>
</feature>
<dbReference type="InterPro" id="IPR054728">
    <property type="entry name" value="RsmB-like_ferredoxin"/>
</dbReference>
<evidence type="ECO:0000313" key="7">
    <source>
        <dbReference type="EMBL" id="MCT4333413.1"/>
    </source>
</evidence>
<gene>
    <name evidence="7" type="ORF">MU516_11115</name>
</gene>
<comment type="caution">
    <text evidence="7">The sequence shown here is derived from an EMBL/GenBank/DDBJ whole genome shotgun (WGS) entry which is preliminary data.</text>
</comment>
<sequence>MTPAARVAAAIDILDHVLDGEPAERALLRWSRNSRFAGSGDRAAVRDLVFDSLRRRDSLARLGGSATGGRGLMLGHVRASGRDPDEVFTGVGHAPSTLTSDERRHVPDVEQGSDLPDWLWPQWKASLGADATAVAEAMRHRAPVWLRVNPRRASVEEAIGSLRAADVHVERHGVLHTALRVLEGERRIARSEAYLKGLVELQDLSPQLACAAVPLRSGDHVLDYCAGGGGKTLALGGRQDKMRLVAHDASAERMKDLPDRAARADLRVEISGTPQGPFDLVVADVPCSGSGTWRRSPDMKWRLTPDSLSALVRTQSEILDRVATLVRPGGHLAYMTCSVLDAENDDQIAGLLDRDTGYQRVHRQSWTPLDAGDGFYLALLCRKF</sequence>
<dbReference type="Proteomes" id="UP001320702">
    <property type="component" value="Unassembled WGS sequence"/>
</dbReference>
<dbReference type="Pfam" id="PF01189">
    <property type="entry name" value="Methyltr_RsmB-F"/>
    <property type="match status" value="1"/>
</dbReference>
<accession>A0ABT2KA55</accession>
<dbReference type="InterPro" id="IPR023267">
    <property type="entry name" value="RCMT"/>
</dbReference>
<dbReference type="SUPFAM" id="SSF53335">
    <property type="entry name" value="S-adenosyl-L-methionine-dependent methyltransferases"/>
    <property type="match status" value="1"/>
</dbReference>
<name>A0ABT2KA55_9RHOB</name>
<dbReference type="PRINTS" id="PR02008">
    <property type="entry name" value="RCMTFAMILY"/>
</dbReference>
<dbReference type="Gene3D" id="3.30.70.1170">
    <property type="entry name" value="Sun protein, domain 3"/>
    <property type="match status" value="1"/>
</dbReference>
<feature type="active site" description="Nucleophile" evidence="5">
    <location>
        <position position="337"/>
    </location>
</feature>
<comment type="caution">
    <text evidence="5">Lacks conserved residue(s) required for the propagation of feature annotation.</text>
</comment>